<dbReference type="PROSITE" id="PS50033">
    <property type="entry name" value="UBX"/>
    <property type="match status" value="1"/>
</dbReference>
<evidence type="ECO:0000256" key="1">
    <source>
        <dbReference type="SAM" id="MobiDB-lite"/>
    </source>
</evidence>
<dbReference type="Proteomes" id="UP000023152">
    <property type="component" value="Unassembled WGS sequence"/>
</dbReference>
<evidence type="ECO:0000256" key="2">
    <source>
        <dbReference type="SAM" id="Phobius"/>
    </source>
</evidence>
<gene>
    <name evidence="4" type="ORF">RFI_00092</name>
</gene>
<dbReference type="GO" id="GO:0043130">
    <property type="term" value="F:ubiquitin binding"/>
    <property type="evidence" value="ECO:0007669"/>
    <property type="project" value="TreeGrafter"/>
</dbReference>
<dbReference type="InterPro" id="IPR001012">
    <property type="entry name" value="UBX_dom"/>
</dbReference>
<dbReference type="InterPro" id="IPR050730">
    <property type="entry name" value="UBX_domain-protein"/>
</dbReference>
<feature type="region of interest" description="Disordered" evidence="1">
    <location>
        <begin position="135"/>
        <end position="168"/>
    </location>
</feature>
<keyword evidence="2" id="KW-0812">Transmembrane</keyword>
<dbReference type="PANTHER" id="PTHR23322">
    <property type="entry name" value="FAS-ASSOCIATED PROTEIN"/>
    <property type="match status" value="1"/>
</dbReference>
<dbReference type="Gene3D" id="3.10.20.90">
    <property type="entry name" value="Phosphatidylinositol 3-kinase Catalytic Subunit, Chain A, domain 1"/>
    <property type="match status" value="1"/>
</dbReference>
<feature type="transmembrane region" description="Helical" evidence="2">
    <location>
        <begin position="6"/>
        <end position="22"/>
    </location>
</feature>
<keyword evidence="5" id="KW-1185">Reference proteome</keyword>
<accession>X6PFI9</accession>
<protein>
    <recommendedName>
        <fullName evidence="3">UBX domain-containing protein</fullName>
    </recommendedName>
</protein>
<dbReference type="CDD" id="cd01767">
    <property type="entry name" value="UBX"/>
    <property type="match status" value="1"/>
</dbReference>
<dbReference type="AlphaFoldDB" id="X6PFI9"/>
<organism evidence="4 5">
    <name type="scientific">Reticulomyxa filosa</name>
    <dbReference type="NCBI Taxonomy" id="46433"/>
    <lineage>
        <taxon>Eukaryota</taxon>
        <taxon>Sar</taxon>
        <taxon>Rhizaria</taxon>
        <taxon>Retaria</taxon>
        <taxon>Foraminifera</taxon>
        <taxon>Monothalamids</taxon>
        <taxon>Reticulomyxidae</taxon>
        <taxon>Reticulomyxa</taxon>
    </lineage>
</organism>
<evidence type="ECO:0000313" key="4">
    <source>
        <dbReference type="EMBL" id="ETO36971.1"/>
    </source>
</evidence>
<dbReference type="SUPFAM" id="SSF54236">
    <property type="entry name" value="Ubiquitin-like"/>
    <property type="match status" value="1"/>
</dbReference>
<feature type="compositionally biased region" description="Polar residues" evidence="1">
    <location>
        <begin position="145"/>
        <end position="158"/>
    </location>
</feature>
<dbReference type="EMBL" id="ASPP01000089">
    <property type="protein sequence ID" value="ETO36971.1"/>
    <property type="molecule type" value="Genomic_DNA"/>
</dbReference>
<name>X6PFI9_RETFI</name>
<keyword evidence="2" id="KW-1133">Transmembrane helix</keyword>
<keyword evidence="2" id="KW-0472">Membrane</keyword>
<dbReference type="Pfam" id="PF00789">
    <property type="entry name" value="UBX"/>
    <property type="match status" value="1"/>
</dbReference>
<evidence type="ECO:0000259" key="3">
    <source>
        <dbReference type="PROSITE" id="PS50033"/>
    </source>
</evidence>
<dbReference type="InterPro" id="IPR029071">
    <property type="entry name" value="Ubiquitin-like_domsf"/>
</dbReference>
<proteinExistence type="predicted"/>
<comment type="caution">
    <text evidence="4">The sequence shown here is derived from an EMBL/GenBank/DDBJ whole genome shotgun (WGS) entry which is preliminary data.</text>
</comment>
<reference evidence="4 5" key="1">
    <citation type="journal article" date="2013" name="Curr. Biol.">
        <title>The Genome of the Foraminiferan Reticulomyxa filosa.</title>
        <authorList>
            <person name="Glockner G."/>
            <person name="Hulsmann N."/>
            <person name="Schleicher M."/>
            <person name="Noegel A.A."/>
            <person name="Eichinger L."/>
            <person name="Gallinger C."/>
            <person name="Pawlowski J."/>
            <person name="Sierra R."/>
            <person name="Euteneuer U."/>
            <person name="Pillet L."/>
            <person name="Moustafa A."/>
            <person name="Platzer M."/>
            <person name="Groth M."/>
            <person name="Szafranski K."/>
            <person name="Schliwa M."/>
        </authorList>
    </citation>
    <scope>NUCLEOTIDE SEQUENCE [LARGE SCALE GENOMIC DNA]</scope>
</reference>
<evidence type="ECO:0000313" key="5">
    <source>
        <dbReference type="Proteomes" id="UP000023152"/>
    </source>
</evidence>
<feature type="domain" description="UBX" evidence="3">
    <location>
        <begin position="171"/>
        <end position="244"/>
    </location>
</feature>
<sequence>MFGKLFFFFCMSFVYVFFFLKIKYTRLLGQPTAEVPNDILWSLYEEEQTQIAIQASQQDSFRYLRAQQDKEYAEALRQQAELDKKSVIPAKVLKDGWTEHIAAREKDIDKTKLRDSAGKNHLNEMTAQYQSGLYSSASPRDEIPQNISDTNASASKSAPLQLDPLPLEPSNSKTAINVRVRLPNGVRCARLFANCNKLNDVKCWINHELVNNDLSGIVNRFRLMSTHPRTIYNEDKKTLEELGFWRANTTRQLETPILYVEESLEQ</sequence>